<protein>
    <submittedName>
        <fullName evidence="4">SDR family NAD(P)-dependent oxidoreductase</fullName>
    </submittedName>
</protein>
<dbReference type="GO" id="GO:0016491">
    <property type="term" value="F:oxidoreductase activity"/>
    <property type="evidence" value="ECO:0007669"/>
    <property type="project" value="UniProtKB-KW"/>
</dbReference>
<dbReference type="SMART" id="SM00822">
    <property type="entry name" value="PKS_KR"/>
    <property type="match status" value="1"/>
</dbReference>
<evidence type="ECO:0000313" key="5">
    <source>
        <dbReference type="Proteomes" id="UP000305887"/>
    </source>
</evidence>
<dbReference type="InterPro" id="IPR036291">
    <property type="entry name" value="NAD(P)-bd_dom_sf"/>
</dbReference>
<organism evidence="4 5">
    <name type="scientific">Rubellimicrobium rubrum</name>
    <dbReference type="NCBI Taxonomy" id="2585369"/>
    <lineage>
        <taxon>Bacteria</taxon>
        <taxon>Pseudomonadati</taxon>
        <taxon>Pseudomonadota</taxon>
        <taxon>Alphaproteobacteria</taxon>
        <taxon>Rhodobacterales</taxon>
        <taxon>Roseobacteraceae</taxon>
        <taxon>Rubellimicrobium</taxon>
    </lineage>
</organism>
<dbReference type="PIRSF" id="PIRSF000126">
    <property type="entry name" value="11-beta-HSD1"/>
    <property type="match status" value="1"/>
</dbReference>
<reference evidence="4 5" key="1">
    <citation type="submission" date="2019-06" db="EMBL/GenBank/DDBJ databases">
        <title>YIM 131921 draft genome.</title>
        <authorList>
            <person name="Jiang L."/>
        </authorList>
    </citation>
    <scope>NUCLEOTIDE SEQUENCE [LARGE SCALE GENOMIC DNA]</scope>
    <source>
        <strain evidence="4 5">YIM 131921</strain>
    </source>
</reference>
<accession>A0A5C4MRX3</accession>
<dbReference type="InterPro" id="IPR057326">
    <property type="entry name" value="KR_dom"/>
</dbReference>
<evidence type="ECO:0000313" key="4">
    <source>
        <dbReference type="EMBL" id="TNC47206.1"/>
    </source>
</evidence>
<dbReference type="GO" id="GO:0016020">
    <property type="term" value="C:membrane"/>
    <property type="evidence" value="ECO:0007669"/>
    <property type="project" value="TreeGrafter"/>
</dbReference>
<dbReference type="PRINTS" id="PR00081">
    <property type="entry name" value="GDHRDH"/>
</dbReference>
<evidence type="ECO:0000256" key="2">
    <source>
        <dbReference type="ARBA" id="ARBA00023002"/>
    </source>
</evidence>
<keyword evidence="5" id="KW-1185">Reference proteome</keyword>
<dbReference type="AlphaFoldDB" id="A0A5C4MRX3"/>
<name>A0A5C4MRX3_9RHOB</name>
<keyword evidence="2" id="KW-0560">Oxidoreductase</keyword>
<dbReference type="SUPFAM" id="SSF51735">
    <property type="entry name" value="NAD(P)-binding Rossmann-fold domains"/>
    <property type="match status" value="1"/>
</dbReference>
<dbReference type="RefSeq" id="WP_139078282.1">
    <property type="nucleotide sequence ID" value="NZ_VDFU01000028.1"/>
</dbReference>
<dbReference type="EMBL" id="VDFU01000028">
    <property type="protein sequence ID" value="TNC47206.1"/>
    <property type="molecule type" value="Genomic_DNA"/>
</dbReference>
<gene>
    <name evidence="4" type="ORF">FHG66_17205</name>
</gene>
<dbReference type="Proteomes" id="UP000305887">
    <property type="component" value="Unassembled WGS sequence"/>
</dbReference>
<sequence length="264" mass="28701">MPDRKLAIVTGASSGIGRELARCAAEDGCDLIICANEAEIEDAARELREHGGSVEVVQADLSTEEGVLTLWHQVGAREVDYLMANAGLTLGHAFVDQEWPRIREMIGLNIEGTTLLLHRALPRMQARGEGRVLVTGSIAGFMPGSYQAVYNASKAYLDSLSFALNDEMREHGVTVTCLMPGPVHTEVFKRGDMENTPMGETSLKDTPDHTARLGYEAMKAGKAGMTPGLMNKLITTFAGVLPEPMLARMNRWLSEPDDDKEKAS</sequence>
<feature type="domain" description="Ketoreductase" evidence="3">
    <location>
        <begin position="5"/>
        <end position="185"/>
    </location>
</feature>
<evidence type="ECO:0000256" key="1">
    <source>
        <dbReference type="ARBA" id="ARBA00006484"/>
    </source>
</evidence>
<comment type="caution">
    <text evidence="4">The sequence shown here is derived from an EMBL/GenBank/DDBJ whole genome shotgun (WGS) entry which is preliminary data.</text>
</comment>
<dbReference type="Gene3D" id="3.40.50.720">
    <property type="entry name" value="NAD(P)-binding Rossmann-like Domain"/>
    <property type="match status" value="1"/>
</dbReference>
<dbReference type="InterPro" id="IPR002347">
    <property type="entry name" value="SDR_fam"/>
</dbReference>
<dbReference type="OrthoDB" id="9808814at2"/>
<dbReference type="CDD" id="cd05233">
    <property type="entry name" value="SDR_c"/>
    <property type="match status" value="1"/>
</dbReference>
<comment type="similarity">
    <text evidence="1">Belongs to the short-chain dehydrogenases/reductases (SDR) family.</text>
</comment>
<proteinExistence type="inferred from homology"/>
<dbReference type="PANTHER" id="PTHR44196:SF2">
    <property type="entry name" value="SHORT-CHAIN DEHYDROGENASE-RELATED"/>
    <property type="match status" value="1"/>
</dbReference>
<dbReference type="Pfam" id="PF00106">
    <property type="entry name" value="adh_short"/>
    <property type="match status" value="1"/>
</dbReference>
<evidence type="ECO:0000259" key="3">
    <source>
        <dbReference type="SMART" id="SM00822"/>
    </source>
</evidence>
<dbReference type="PANTHER" id="PTHR44196">
    <property type="entry name" value="DEHYDROGENASE/REDUCTASE SDR FAMILY MEMBER 7B"/>
    <property type="match status" value="1"/>
</dbReference>